<dbReference type="Proteomes" id="UP000245207">
    <property type="component" value="Unassembled WGS sequence"/>
</dbReference>
<evidence type="ECO:0000256" key="2">
    <source>
        <dbReference type="ARBA" id="ARBA00022729"/>
    </source>
</evidence>
<proteinExistence type="inferred from homology"/>
<dbReference type="STRING" id="35608.A0A2U1MDT3"/>
<reference evidence="3 4" key="1">
    <citation type="journal article" date="2018" name="Mol. Plant">
        <title>The genome of Artemisia annua provides insight into the evolution of Asteraceae family and artemisinin biosynthesis.</title>
        <authorList>
            <person name="Shen Q."/>
            <person name="Zhang L."/>
            <person name="Liao Z."/>
            <person name="Wang S."/>
            <person name="Yan T."/>
            <person name="Shi P."/>
            <person name="Liu M."/>
            <person name="Fu X."/>
            <person name="Pan Q."/>
            <person name="Wang Y."/>
            <person name="Lv Z."/>
            <person name="Lu X."/>
            <person name="Zhang F."/>
            <person name="Jiang W."/>
            <person name="Ma Y."/>
            <person name="Chen M."/>
            <person name="Hao X."/>
            <person name="Li L."/>
            <person name="Tang Y."/>
            <person name="Lv G."/>
            <person name="Zhou Y."/>
            <person name="Sun X."/>
            <person name="Brodelius P.E."/>
            <person name="Rose J.K.C."/>
            <person name="Tang K."/>
        </authorList>
    </citation>
    <scope>NUCLEOTIDE SEQUENCE [LARGE SCALE GENOMIC DNA]</scope>
    <source>
        <strain evidence="4">cv. Huhao1</strain>
        <tissue evidence="3">Leaf</tissue>
    </source>
</reference>
<dbReference type="InterPro" id="IPR036514">
    <property type="entry name" value="SGNH_hydro_sf"/>
</dbReference>
<dbReference type="GO" id="GO:0016788">
    <property type="term" value="F:hydrolase activity, acting on ester bonds"/>
    <property type="evidence" value="ECO:0007669"/>
    <property type="project" value="InterPro"/>
</dbReference>
<gene>
    <name evidence="3" type="ORF">CTI12_AA391790</name>
</gene>
<dbReference type="InterPro" id="IPR001087">
    <property type="entry name" value="GDSL"/>
</dbReference>
<protein>
    <submittedName>
        <fullName evidence="3">Lipase, GDSL</fullName>
    </submittedName>
</protein>
<dbReference type="EMBL" id="PKPP01005643">
    <property type="protein sequence ID" value="PWA59366.1"/>
    <property type="molecule type" value="Genomic_DNA"/>
</dbReference>
<name>A0A2U1MDT3_ARTAN</name>
<dbReference type="PANTHER" id="PTHR45966:SF35">
    <property type="entry name" value="GDSL LIPASE_ESTERASE, SGNH HYDROLASE SUPERFAMILY"/>
    <property type="match status" value="1"/>
</dbReference>
<sequence length="337" mass="37922">MHLYHHFVCAMLDEQEVTPIQEQLQQFQALIDQKHLHKNQIMKSLIFMASGSNDIFSYFLLPDASKLTPQQYVVTMLKQLSLFVDKTYKVGARKFVFFTIGPLGCIPGRVIIRGAPTDRCMGRMNLMAKQYNEGLELFIKSIPTKYPGAIGVYAVVYNTVQKFRANPKHYGFSDVSEACCGAGSLNGELQCGLKGYKMCSNPNEYFFWDSFHPTQRVYGLLSKIATIHLYAPRCFLMDLESANAHIKSLFIFGDSIFDPSNNHFVKNCTIQGNFTPYGSSYFLHPTGRFTNGRTIADFIEVYHELAKDSRNGFPANGVNFASGGSGLLNDTNKDVVR</sequence>
<dbReference type="InterPro" id="IPR044552">
    <property type="entry name" value="GLIP1-5/GLL25"/>
</dbReference>
<accession>A0A2U1MDT3</accession>
<dbReference type="OrthoDB" id="1600564at2759"/>
<dbReference type="PANTHER" id="PTHR45966">
    <property type="entry name" value="GDSL-LIKE LIPASE/ACYLHYDROLASE"/>
    <property type="match status" value="1"/>
</dbReference>
<dbReference type="Pfam" id="PF00657">
    <property type="entry name" value="Lipase_GDSL"/>
    <property type="match status" value="2"/>
</dbReference>
<evidence type="ECO:0000313" key="3">
    <source>
        <dbReference type="EMBL" id="PWA59366.1"/>
    </source>
</evidence>
<comment type="caution">
    <text evidence="3">The sequence shown here is derived from an EMBL/GenBank/DDBJ whole genome shotgun (WGS) entry which is preliminary data.</text>
</comment>
<evidence type="ECO:0000256" key="1">
    <source>
        <dbReference type="ARBA" id="ARBA00008668"/>
    </source>
</evidence>
<organism evidence="3 4">
    <name type="scientific">Artemisia annua</name>
    <name type="common">Sweet wormwood</name>
    <dbReference type="NCBI Taxonomy" id="35608"/>
    <lineage>
        <taxon>Eukaryota</taxon>
        <taxon>Viridiplantae</taxon>
        <taxon>Streptophyta</taxon>
        <taxon>Embryophyta</taxon>
        <taxon>Tracheophyta</taxon>
        <taxon>Spermatophyta</taxon>
        <taxon>Magnoliopsida</taxon>
        <taxon>eudicotyledons</taxon>
        <taxon>Gunneridae</taxon>
        <taxon>Pentapetalae</taxon>
        <taxon>asterids</taxon>
        <taxon>campanulids</taxon>
        <taxon>Asterales</taxon>
        <taxon>Asteraceae</taxon>
        <taxon>Asteroideae</taxon>
        <taxon>Anthemideae</taxon>
        <taxon>Artemisiinae</taxon>
        <taxon>Artemisia</taxon>
    </lineage>
</organism>
<dbReference type="AlphaFoldDB" id="A0A2U1MDT3"/>
<keyword evidence="4" id="KW-1185">Reference proteome</keyword>
<dbReference type="Gene3D" id="3.40.50.1110">
    <property type="entry name" value="SGNH hydrolase"/>
    <property type="match status" value="2"/>
</dbReference>
<comment type="similarity">
    <text evidence="1">Belongs to the 'GDSL' lipolytic enzyme family.</text>
</comment>
<evidence type="ECO:0000313" key="4">
    <source>
        <dbReference type="Proteomes" id="UP000245207"/>
    </source>
</evidence>
<keyword evidence="2" id="KW-0732">Signal</keyword>